<reference evidence="6 7" key="1">
    <citation type="submission" date="2021-04" db="EMBL/GenBank/DDBJ databases">
        <authorList>
            <person name="Rakotoarivonina H."/>
        </authorList>
    </citation>
    <scope>NUCLEOTIDE SEQUENCE [LARGE SCALE GENOMIC DNA]</scope>
    <source>
        <strain evidence="6 7">XE</strain>
    </source>
</reference>
<dbReference type="CDD" id="cd13585">
    <property type="entry name" value="PBP2_TMBP_like"/>
    <property type="match status" value="1"/>
</dbReference>
<comment type="similarity">
    <text evidence="1">Belongs to the bacterial solute-binding protein 1 family.</text>
</comment>
<accession>A0ABN7RVB0</accession>
<proteinExistence type="inferred from homology"/>
<organism evidence="6 7">
    <name type="scientific">Thermobacillus xylanilyticus</name>
    <dbReference type="NCBI Taxonomy" id="76633"/>
    <lineage>
        <taxon>Bacteria</taxon>
        <taxon>Bacillati</taxon>
        <taxon>Bacillota</taxon>
        <taxon>Bacilli</taxon>
        <taxon>Bacillales</taxon>
        <taxon>Paenibacillaceae</taxon>
        <taxon>Thermobacillus</taxon>
    </lineage>
</organism>
<dbReference type="RefSeq" id="WP_213484498.1">
    <property type="nucleotide sequence ID" value="NZ_CAJRAY010000043.1"/>
</dbReference>
<feature type="compositionally biased region" description="Low complexity" evidence="4">
    <location>
        <begin position="27"/>
        <end position="47"/>
    </location>
</feature>
<evidence type="ECO:0000313" key="6">
    <source>
        <dbReference type="EMBL" id="CAG5086366.1"/>
    </source>
</evidence>
<evidence type="ECO:0000313" key="7">
    <source>
        <dbReference type="Proteomes" id="UP000681526"/>
    </source>
</evidence>
<evidence type="ECO:0000256" key="1">
    <source>
        <dbReference type="ARBA" id="ARBA00008520"/>
    </source>
</evidence>
<dbReference type="Pfam" id="PF13416">
    <property type="entry name" value="SBP_bac_8"/>
    <property type="match status" value="1"/>
</dbReference>
<dbReference type="InterPro" id="IPR006059">
    <property type="entry name" value="SBP"/>
</dbReference>
<keyword evidence="2" id="KW-0813">Transport</keyword>
<feature type="chain" id="PRO_5045075969" evidence="5">
    <location>
        <begin position="24"/>
        <end position="427"/>
    </location>
</feature>
<dbReference type="EMBL" id="CAJRAY010000043">
    <property type="protein sequence ID" value="CAG5086366.1"/>
    <property type="molecule type" value="Genomic_DNA"/>
</dbReference>
<dbReference type="Proteomes" id="UP000681526">
    <property type="component" value="Unassembled WGS sequence"/>
</dbReference>
<dbReference type="PANTHER" id="PTHR30061:SF50">
    <property type="entry name" value="MALTOSE_MALTODEXTRIN-BINDING PERIPLASMIC PROTEIN"/>
    <property type="match status" value="1"/>
</dbReference>
<dbReference type="PANTHER" id="PTHR30061">
    <property type="entry name" value="MALTOSE-BINDING PERIPLASMIC PROTEIN"/>
    <property type="match status" value="1"/>
</dbReference>
<evidence type="ECO:0000256" key="4">
    <source>
        <dbReference type="SAM" id="MobiDB-lite"/>
    </source>
</evidence>
<evidence type="ECO:0000256" key="2">
    <source>
        <dbReference type="ARBA" id="ARBA00022448"/>
    </source>
</evidence>
<dbReference type="PROSITE" id="PS51257">
    <property type="entry name" value="PROKAR_LIPOPROTEIN"/>
    <property type="match status" value="1"/>
</dbReference>
<dbReference type="Gene3D" id="3.40.190.10">
    <property type="entry name" value="Periplasmic binding protein-like II"/>
    <property type="match status" value="2"/>
</dbReference>
<comment type="caution">
    <text evidence="6">The sequence shown here is derived from an EMBL/GenBank/DDBJ whole genome shotgun (WGS) entry which is preliminary data.</text>
</comment>
<sequence length="427" mass="46522">MWGKIKSTWIVAIVLIAALTACSSNSNSTSGNSGNSGGSNASGSSEASGGGKIKISWWDTMTSDASVAALNKIIEDYESEHPDVDIERTFISNSDIKKKLLLGSVGDDGPDIVWIDNPDHQAYAAAGILADLTEEIEEWGQGDRYFEGPWSSTIYEGRNYGVPIGSNNLALYYNTEMLAEAGIEPPTTWDELKEAAKALTKGDVYGFAVSAVKSEEGTFQFLPFLYQAGSDITNFDSEGTLDALNLYKYMIDNKYMSGEVITLKQADVATQFAAGKVAMMVNGTWQIPFLLTNATVNWDVVQLPVYKQAGTVLGGENWAITKNSKHKDIAWDIIKFANEPERLKSTLMTNGRMPARSDLIGDPFWQEDPQMKVFADSMAFAKARAYGPNYPTISEAVQTMLQEVITGAKKPEDAMKAAAAVIQEELK</sequence>
<keyword evidence="3 5" id="KW-0732">Signal</keyword>
<evidence type="ECO:0000256" key="5">
    <source>
        <dbReference type="SAM" id="SignalP"/>
    </source>
</evidence>
<evidence type="ECO:0000256" key="3">
    <source>
        <dbReference type="ARBA" id="ARBA00022729"/>
    </source>
</evidence>
<name>A0ABN7RVB0_THEXY</name>
<protein>
    <submittedName>
        <fullName evidence="6">Sugar ABC transporter substrate-binding protein</fullName>
    </submittedName>
</protein>
<gene>
    <name evidence="6" type="primary">txxe 2046</name>
    <name evidence="6" type="ORF">TXXE_09970</name>
</gene>
<feature type="region of interest" description="Disordered" evidence="4">
    <location>
        <begin position="27"/>
        <end position="48"/>
    </location>
</feature>
<dbReference type="SUPFAM" id="SSF53850">
    <property type="entry name" value="Periplasmic binding protein-like II"/>
    <property type="match status" value="1"/>
</dbReference>
<feature type="signal peptide" evidence="5">
    <location>
        <begin position="1"/>
        <end position="23"/>
    </location>
</feature>
<keyword evidence="7" id="KW-1185">Reference proteome</keyword>